<evidence type="ECO:0000259" key="8">
    <source>
        <dbReference type="PROSITE" id="PS50102"/>
    </source>
</evidence>
<keyword evidence="4" id="KW-0508">mRNA splicing</keyword>
<dbReference type="InterPro" id="IPR012677">
    <property type="entry name" value="Nucleotide-bd_a/b_plait_sf"/>
</dbReference>
<dbReference type="GO" id="GO:0008380">
    <property type="term" value="P:RNA splicing"/>
    <property type="evidence" value="ECO:0007669"/>
    <property type="project" value="UniProtKB-KW"/>
</dbReference>
<feature type="domain" description="RRM" evidence="8">
    <location>
        <begin position="627"/>
        <end position="711"/>
    </location>
</feature>
<organism evidence="9 10">
    <name type="scientific">Trichobilharzia regenti</name>
    <name type="common">Nasal bird schistosome</name>
    <dbReference type="NCBI Taxonomy" id="157069"/>
    <lineage>
        <taxon>Eukaryota</taxon>
        <taxon>Metazoa</taxon>
        <taxon>Spiralia</taxon>
        <taxon>Lophotrochozoa</taxon>
        <taxon>Platyhelminthes</taxon>
        <taxon>Trematoda</taxon>
        <taxon>Digenea</taxon>
        <taxon>Strigeidida</taxon>
        <taxon>Schistosomatoidea</taxon>
        <taxon>Schistosomatidae</taxon>
        <taxon>Trichobilharzia</taxon>
    </lineage>
</organism>
<dbReference type="InterPro" id="IPR003107">
    <property type="entry name" value="HAT"/>
</dbReference>
<feature type="region of interest" description="Disordered" evidence="7">
    <location>
        <begin position="702"/>
        <end position="730"/>
    </location>
</feature>
<evidence type="ECO:0000256" key="1">
    <source>
        <dbReference type="ARBA" id="ARBA00004123"/>
    </source>
</evidence>
<dbReference type="InterPro" id="IPR011990">
    <property type="entry name" value="TPR-like_helical_dom_sf"/>
</dbReference>
<feature type="compositionally biased region" description="Basic and acidic residues" evidence="7">
    <location>
        <begin position="605"/>
        <end position="624"/>
    </location>
</feature>
<dbReference type="SMART" id="SM00386">
    <property type="entry name" value="HAT"/>
    <property type="match status" value="5"/>
</dbReference>
<feature type="domain" description="RRM" evidence="8">
    <location>
        <begin position="758"/>
        <end position="835"/>
    </location>
</feature>
<accession>A0AA85IW11</accession>
<evidence type="ECO:0000256" key="4">
    <source>
        <dbReference type="ARBA" id="ARBA00023187"/>
    </source>
</evidence>
<dbReference type="Gene3D" id="1.25.40.10">
    <property type="entry name" value="Tetratricopeptide repeat domain"/>
    <property type="match status" value="2"/>
</dbReference>
<dbReference type="Pfam" id="PF05843">
    <property type="entry name" value="Suf"/>
    <property type="match status" value="1"/>
</dbReference>
<dbReference type="WBParaSite" id="TREG1_123790.1">
    <property type="protein sequence ID" value="TREG1_123790.1"/>
    <property type="gene ID" value="TREG1_123790"/>
</dbReference>
<dbReference type="SUPFAM" id="SSF48452">
    <property type="entry name" value="TPR-like"/>
    <property type="match status" value="1"/>
</dbReference>
<keyword evidence="3" id="KW-0677">Repeat</keyword>
<evidence type="ECO:0000256" key="6">
    <source>
        <dbReference type="PROSITE-ProRule" id="PRU00176"/>
    </source>
</evidence>
<dbReference type="SMART" id="SM00360">
    <property type="entry name" value="RRM"/>
    <property type="match status" value="2"/>
</dbReference>
<reference evidence="9" key="1">
    <citation type="submission" date="2022-06" db="EMBL/GenBank/DDBJ databases">
        <authorList>
            <person name="Berger JAMES D."/>
            <person name="Berger JAMES D."/>
        </authorList>
    </citation>
    <scope>NUCLEOTIDE SEQUENCE [LARGE SCALE GENOMIC DNA]</scope>
</reference>
<dbReference type="PROSITE" id="PS50102">
    <property type="entry name" value="RRM"/>
    <property type="match status" value="2"/>
</dbReference>
<reference evidence="10" key="2">
    <citation type="submission" date="2023-11" db="UniProtKB">
        <authorList>
            <consortium name="WormBaseParasite"/>
        </authorList>
    </citation>
    <scope>IDENTIFICATION</scope>
</reference>
<dbReference type="PANTHER" id="PTHR17204">
    <property type="entry name" value="PRE-MRNA PROCESSING PROTEIN PRP39-RELATED"/>
    <property type="match status" value="1"/>
</dbReference>
<dbReference type="Pfam" id="PF00076">
    <property type="entry name" value="RRM_1"/>
    <property type="match status" value="2"/>
</dbReference>
<feature type="region of interest" description="Disordered" evidence="7">
    <location>
        <begin position="566"/>
        <end position="624"/>
    </location>
</feature>
<name>A0AA85IW11_TRIRE</name>
<keyword evidence="5" id="KW-0539">Nucleus</keyword>
<dbReference type="Gene3D" id="3.30.70.330">
    <property type="match status" value="2"/>
</dbReference>
<evidence type="ECO:0000256" key="5">
    <source>
        <dbReference type="ARBA" id="ARBA00023242"/>
    </source>
</evidence>
<dbReference type="GO" id="GO:0006397">
    <property type="term" value="P:mRNA processing"/>
    <property type="evidence" value="ECO:0007669"/>
    <property type="project" value="UniProtKB-KW"/>
</dbReference>
<dbReference type="InterPro" id="IPR000504">
    <property type="entry name" value="RRM_dom"/>
</dbReference>
<evidence type="ECO:0000313" key="9">
    <source>
        <dbReference type="Proteomes" id="UP000050795"/>
    </source>
</evidence>
<evidence type="ECO:0000256" key="2">
    <source>
        <dbReference type="ARBA" id="ARBA00022664"/>
    </source>
</evidence>
<dbReference type="InterPro" id="IPR008847">
    <property type="entry name" value="Suf"/>
</dbReference>
<dbReference type="CDD" id="cd12391">
    <property type="entry name" value="RRM1_SART3"/>
    <property type="match status" value="1"/>
</dbReference>
<feature type="region of interest" description="Disordered" evidence="7">
    <location>
        <begin position="834"/>
        <end position="931"/>
    </location>
</feature>
<dbReference type="SUPFAM" id="SSF54928">
    <property type="entry name" value="RNA-binding domain, RBD"/>
    <property type="match status" value="2"/>
</dbReference>
<dbReference type="InterPro" id="IPR035979">
    <property type="entry name" value="RBD_domain_sf"/>
</dbReference>
<evidence type="ECO:0000256" key="3">
    <source>
        <dbReference type="ARBA" id="ARBA00022737"/>
    </source>
</evidence>
<keyword evidence="9" id="KW-1185">Reference proteome</keyword>
<dbReference type="GO" id="GO:0003723">
    <property type="term" value="F:RNA binding"/>
    <property type="evidence" value="ECO:0007669"/>
    <property type="project" value="UniProtKB-UniRule"/>
</dbReference>
<dbReference type="AlphaFoldDB" id="A0AA85IW11"/>
<keyword evidence="6" id="KW-0694">RNA-binding</keyword>
<evidence type="ECO:0000256" key="7">
    <source>
        <dbReference type="SAM" id="MobiDB-lite"/>
    </source>
</evidence>
<protein>
    <recommendedName>
        <fullName evidence="8">RRM domain-containing protein</fullName>
    </recommendedName>
</protein>
<feature type="compositionally biased region" description="Polar residues" evidence="7">
    <location>
        <begin position="894"/>
        <end position="903"/>
    </location>
</feature>
<keyword evidence="2" id="KW-0507">mRNA processing</keyword>
<evidence type="ECO:0000313" key="10">
    <source>
        <dbReference type="WBParaSite" id="TREG1_123790.1"/>
    </source>
</evidence>
<dbReference type="GO" id="GO:0005634">
    <property type="term" value="C:nucleus"/>
    <property type="evidence" value="ECO:0007669"/>
    <property type="project" value="UniProtKB-SubCell"/>
</dbReference>
<dbReference type="Proteomes" id="UP000050795">
    <property type="component" value="Unassembled WGS sequence"/>
</dbReference>
<dbReference type="PANTHER" id="PTHR17204:SF25">
    <property type="entry name" value="RRM DOMAIN-CONTAINING PROTEIN"/>
    <property type="match status" value="1"/>
</dbReference>
<feature type="compositionally biased region" description="Polar residues" evidence="7">
    <location>
        <begin position="859"/>
        <end position="874"/>
    </location>
</feature>
<sequence length="931" mass="106133">MGTQNESKEALEETIDTIKQQLEENPFDYNAHVQLIEFLRKTEDLEQAKAARERMHDIYPLSAALWLQWIEDELRIAATREEKRQVEVLFKRAIDDYEDVNIWLEYCHFVISNFDFTSLNGIQDAEVIFESALSHQGLNTAAGSMLWEIYREFLTVIWSQLSDNQELKSEQVKKMDRLFRRQLAVPLLNMEQTLLEYQTFLADIGGDLYQPREHSDSFLPEEVKSDYEKALEDLSILLPYEEALEEAAELTDAESIASWNMYLDWAVHCAKRKKPKMSTKSSEDGVNNNEKNASVDFIISPNTVCCLFERAITAHCLDTSIWIRYADYVASQLENDVQRLQKLLTRSVRNCPWCVDLWQRYALVTEAVILDSISLKGYTNGTEHDSVSQESNIFKEVDGIYETALDAGFTDPNDVLKIWRSYCDHQVRRLCSLEKNSLSREHRLALLRATFGRAIEYCFELLRSQPNTDWSILSYYAFVEAKHAESMDRAPYIQFEQNWGDPKHLVRVCSMAINSVNVDHSELLFQIVLRAVGEIGLPVKQYKDMTVKINSRRALLKDSIKDVQSKKSNMEIVETTPEKNLSHAKKRKLPQQQNDSGQSTPAKMSKTDSQHLPHGEFVPHDPAKNDLTAFVSNLDYSTTEDQLRKTFEKCGELTSVRLVRDYAGRSKGFAYIEFKHKDSVTAALALDRQPVASDECFENASSNLDSSLQNEKDQGTTTTTESSKSPTPFKRPMFVSICDPSKLKVSGFKYTVGKKEPEKLFVRNLDKNVKTEDLEKLFKQYGEVVSIRLATYRNGVPKGHAYIEFTNANDASRALIATDGIQFGSKMLSVAISEPPVRQDTSQSFKPPPPATKGDETFKTPQSIGSDFTGGSSARKSRTQLAFLPRAIHRTRESQAGSDQTAESSDDKNEVKPSPVDNTKTNEYFRKLFMK</sequence>
<feature type="compositionally biased region" description="Polar residues" evidence="7">
    <location>
        <begin position="590"/>
        <end position="602"/>
    </location>
</feature>
<proteinExistence type="predicted"/>
<dbReference type="InterPro" id="IPR034217">
    <property type="entry name" value="SART3_RRM1"/>
</dbReference>
<comment type="subcellular location">
    <subcellularLocation>
        <location evidence="1">Nucleus</location>
    </subcellularLocation>
</comment>